<keyword evidence="3" id="KW-1185">Reference proteome</keyword>
<evidence type="ECO:0000313" key="2">
    <source>
        <dbReference type="EMBL" id="GAA4464531.1"/>
    </source>
</evidence>
<evidence type="ECO:0000256" key="1">
    <source>
        <dbReference type="SAM" id="MobiDB-lite"/>
    </source>
</evidence>
<proteinExistence type="predicted"/>
<sequence>MPNSTDDLWPADVVSQTFQSPTHVLRTQASNLVDRMNGLVLAEVKQTEIEDENDPRIVLRFEILPSSKAPRVKLFEVVHRRDFPYPALIVEPSELPTYLRRRYYSPGISESISLMTSMSSLMSKPGEWVENENVCATPQEFVRKLGQVLASTEIKSAVMSVLARSQEELEEKPLSVTPPPTATPPPANNGEPGTTDGDVETDKQ</sequence>
<comment type="caution">
    <text evidence="2">The sequence shown here is derived from an EMBL/GenBank/DDBJ whole genome shotgun (WGS) entry which is preliminary data.</text>
</comment>
<feature type="region of interest" description="Disordered" evidence="1">
    <location>
        <begin position="166"/>
        <end position="204"/>
    </location>
</feature>
<reference evidence="3" key="1">
    <citation type="journal article" date="2019" name="Int. J. Syst. Evol. Microbiol.">
        <title>The Global Catalogue of Microorganisms (GCM) 10K type strain sequencing project: providing services to taxonomists for standard genome sequencing and annotation.</title>
        <authorList>
            <consortium name="The Broad Institute Genomics Platform"/>
            <consortium name="The Broad Institute Genome Sequencing Center for Infectious Disease"/>
            <person name="Wu L."/>
            <person name="Ma J."/>
        </authorList>
    </citation>
    <scope>NUCLEOTIDE SEQUENCE [LARGE SCALE GENOMIC DNA]</scope>
    <source>
        <strain evidence="3">JCM 17759</strain>
    </source>
</reference>
<feature type="compositionally biased region" description="Pro residues" evidence="1">
    <location>
        <begin position="176"/>
        <end position="187"/>
    </location>
</feature>
<name>A0ABP8NBF0_9BACT</name>
<protein>
    <submittedName>
        <fullName evidence="2">Uncharacterized protein</fullName>
    </submittedName>
</protein>
<evidence type="ECO:0000313" key="3">
    <source>
        <dbReference type="Proteomes" id="UP001500840"/>
    </source>
</evidence>
<organism evidence="2 3">
    <name type="scientific">Novipirellula rosea</name>
    <dbReference type="NCBI Taxonomy" id="1031540"/>
    <lineage>
        <taxon>Bacteria</taxon>
        <taxon>Pseudomonadati</taxon>
        <taxon>Planctomycetota</taxon>
        <taxon>Planctomycetia</taxon>
        <taxon>Pirellulales</taxon>
        <taxon>Pirellulaceae</taxon>
        <taxon>Novipirellula</taxon>
    </lineage>
</organism>
<gene>
    <name evidence="2" type="ORF">GCM10023156_51080</name>
</gene>
<dbReference type="Proteomes" id="UP001500840">
    <property type="component" value="Unassembled WGS sequence"/>
</dbReference>
<accession>A0ABP8NBF0</accession>
<dbReference type="EMBL" id="BAABGA010000071">
    <property type="protein sequence ID" value="GAA4464531.1"/>
    <property type="molecule type" value="Genomic_DNA"/>
</dbReference>